<keyword evidence="4" id="KW-1185">Reference proteome</keyword>
<dbReference type="OrthoDB" id="9806942at2"/>
<accession>A0A1Z4M1W0</accession>
<dbReference type="Proteomes" id="UP000218418">
    <property type="component" value="Chromosome"/>
</dbReference>
<dbReference type="Gene3D" id="3.30.390.100">
    <property type="match status" value="1"/>
</dbReference>
<gene>
    <name evidence="3" type="ORF">NIES267_69910</name>
</gene>
<dbReference type="Pfam" id="PF04016">
    <property type="entry name" value="DUF364"/>
    <property type="match status" value="1"/>
</dbReference>
<feature type="domain" description="Putative heavy-metal chelation" evidence="1">
    <location>
        <begin position="111"/>
        <end position="247"/>
    </location>
</feature>
<evidence type="ECO:0000313" key="3">
    <source>
        <dbReference type="EMBL" id="BAY87469.1"/>
    </source>
</evidence>
<feature type="domain" description="DUF4213" evidence="2">
    <location>
        <begin position="8"/>
        <end position="88"/>
    </location>
</feature>
<evidence type="ECO:0000259" key="1">
    <source>
        <dbReference type="Pfam" id="PF04016"/>
    </source>
</evidence>
<reference evidence="3 4" key="1">
    <citation type="submission" date="2017-06" db="EMBL/GenBank/DDBJ databases">
        <title>Genome sequencing of cyanobaciteial culture collection at National Institute for Environmental Studies (NIES).</title>
        <authorList>
            <person name="Hirose Y."/>
            <person name="Shimura Y."/>
            <person name="Fujisawa T."/>
            <person name="Nakamura Y."/>
            <person name="Kawachi M."/>
        </authorList>
    </citation>
    <scope>NUCLEOTIDE SEQUENCE [LARGE SCALE GENOMIC DNA]</scope>
    <source>
        <strain evidence="3 4">NIES-267</strain>
    </source>
</reference>
<dbReference type="EMBL" id="AP018227">
    <property type="protein sequence ID" value="BAY87469.1"/>
    <property type="molecule type" value="Genomic_DNA"/>
</dbReference>
<evidence type="ECO:0000259" key="2">
    <source>
        <dbReference type="Pfam" id="PF13938"/>
    </source>
</evidence>
<dbReference type="Gene3D" id="3.40.50.11590">
    <property type="match status" value="1"/>
</dbReference>
<dbReference type="InterPro" id="IPR025251">
    <property type="entry name" value="DUF4213"/>
</dbReference>
<name>A0A1Z4M1W0_9CYAN</name>
<dbReference type="AlphaFoldDB" id="A0A1Z4M1W0"/>
<proteinExistence type="predicted"/>
<evidence type="ECO:0000313" key="4">
    <source>
        <dbReference type="Proteomes" id="UP000218418"/>
    </source>
</evidence>
<dbReference type="SUPFAM" id="SSF159713">
    <property type="entry name" value="Dhaf3308-like"/>
    <property type="match status" value="1"/>
</dbReference>
<organism evidence="3 4">
    <name type="scientific">Calothrix parasitica NIES-267</name>
    <dbReference type="NCBI Taxonomy" id="1973488"/>
    <lineage>
        <taxon>Bacteria</taxon>
        <taxon>Bacillati</taxon>
        <taxon>Cyanobacteriota</taxon>
        <taxon>Cyanophyceae</taxon>
        <taxon>Nostocales</taxon>
        <taxon>Calotrichaceae</taxon>
        <taxon>Calothrix</taxon>
    </lineage>
</organism>
<dbReference type="InterPro" id="IPR007161">
    <property type="entry name" value="DUF364"/>
</dbReference>
<sequence length="249" mass="27315">MINPREIYDLMLDYGNKNIQIKEIIIGLTWTLCLAEGAGLCMSPGTVTRTLPFSGTLVDKSISDLAPWLRSWNPFQATIGMAAINSIINTDSNLPDTGTLLSPDSSANLAVFEHFLPQIRNKNVCIIGRYPGLNKYSSEMQMKVIELNPGAEDFPAPASEYLLPEAEWVFLTATSIANKTFPRLVQLAKNSKLVLMGPTLPWLPDLKQMGIDYLAGIKVTNLPALKQTVAEGGGVRIFENGIQYSVVEL</sequence>
<evidence type="ECO:0008006" key="5">
    <source>
        <dbReference type="Google" id="ProtNLM"/>
    </source>
</evidence>
<protein>
    <recommendedName>
        <fullName evidence="5">Heavy-metal chelation domain-containing protein</fullName>
    </recommendedName>
</protein>
<dbReference type="Pfam" id="PF13938">
    <property type="entry name" value="DUF4213"/>
    <property type="match status" value="1"/>
</dbReference>